<accession>A0ABD6EEQ2</accession>
<reference evidence="1 2" key="1">
    <citation type="submission" date="2024-08" db="EMBL/GenBank/DDBJ databases">
        <title>Gnathostoma spinigerum genome.</title>
        <authorList>
            <person name="Gonzalez-Bertolin B."/>
            <person name="Monzon S."/>
            <person name="Zaballos A."/>
            <person name="Jimenez P."/>
            <person name="Dekumyoy P."/>
            <person name="Varona S."/>
            <person name="Cuesta I."/>
            <person name="Sumanam S."/>
            <person name="Adisakwattana P."/>
            <person name="Gasser R.B."/>
            <person name="Hernandez-Gonzalez A."/>
            <person name="Young N.D."/>
            <person name="Perteguer M.J."/>
        </authorList>
    </citation>
    <scope>NUCLEOTIDE SEQUENCE [LARGE SCALE GENOMIC DNA]</scope>
    <source>
        <strain evidence="1">AL3</strain>
        <tissue evidence="1">Liver</tissue>
    </source>
</reference>
<dbReference type="EMBL" id="JBGFUD010000865">
    <property type="protein sequence ID" value="MFH4975358.1"/>
    <property type="molecule type" value="Genomic_DNA"/>
</dbReference>
<sequence>MFPVKYKRKLMRKSLDASWL</sequence>
<protein>
    <submittedName>
        <fullName evidence="1">Uncharacterized protein</fullName>
    </submittedName>
</protein>
<organism evidence="1 2">
    <name type="scientific">Gnathostoma spinigerum</name>
    <dbReference type="NCBI Taxonomy" id="75299"/>
    <lineage>
        <taxon>Eukaryota</taxon>
        <taxon>Metazoa</taxon>
        <taxon>Ecdysozoa</taxon>
        <taxon>Nematoda</taxon>
        <taxon>Chromadorea</taxon>
        <taxon>Rhabditida</taxon>
        <taxon>Spirurina</taxon>
        <taxon>Gnathostomatomorpha</taxon>
        <taxon>Gnathostomatoidea</taxon>
        <taxon>Gnathostomatidae</taxon>
        <taxon>Gnathostoma</taxon>
    </lineage>
</organism>
<gene>
    <name evidence="1" type="ORF">AB6A40_002067</name>
</gene>
<name>A0ABD6EEQ2_9BILA</name>
<proteinExistence type="predicted"/>
<evidence type="ECO:0000313" key="1">
    <source>
        <dbReference type="EMBL" id="MFH4975358.1"/>
    </source>
</evidence>
<dbReference type="AlphaFoldDB" id="A0ABD6EEQ2"/>
<keyword evidence="2" id="KW-1185">Reference proteome</keyword>
<evidence type="ECO:0000313" key="2">
    <source>
        <dbReference type="Proteomes" id="UP001608902"/>
    </source>
</evidence>
<comment type="caution">
    <text evidence="1">The sequence shown here is derived from an EMBL/GenBank/DDBJ whole genome shotgun (WGS) entry which is preliminary data.</text>
</comment>
<dbReference type="Proteomes" id="UP001608902">
    <property type="component" value="Unassembled WGS sequence"/>
</dbReference>